<evidence type="ECO:0000313" key="3">
    <source>
        <dbReference type="Proteomes" id="UP001595075"/>
    </source>
</evidence>
<protein>
    <recommendedName>
        <fullName evidence="1">AB hydrolase-1 domain-containing protein</fullName>
    </recommendedName>
</protein>
<dbReference type="PANTHER" id="PTHR43433">
    <property type="entry name" value="HYDROLASE, ALPHA/BETA FOLD FAMILY PROTEIN"/>
    <property type="match status" value="1"/>
</dbReference>
<dbReference type="PANTHER" id="PTHR43433:SF10">
    <property type="entry name" value="AB HYDROLASE-1 DOMAIN-CONTAINING PROTEIN"/>
    <property type="match status" value="1"/>
</dbReference>
<evidence type="ECO:0000313" key="2">
    <source>
        <dbReference type="EMBL" id="KAL2070844.1"/>
    </source>
</evidence>
<dbReference type="InterPro" id="IPR050471">
    <property type="entry name" value="AB_hydrolase"/>
</dbReference>
<sequence length="387" mass="42171">MDAPAPVDMHPLPAGEPSISAEEQAMNIISHRKFHRIFTLPATSTHGPLKVTYGVAGPDIGEDAPTILYVGGMFGSRYLAVIQNHFASQKGVRILMIDRPGFGGSTPVKIPQRIPIFLEAAVALLAHLNIERIALASQSSGTIFALNLVSHHPDLLYPSNPILTLFSPWVHQSISGAMPLKLAAALPDQLVSGWNSIIGGIVKTGIPTFQASSTVFSNVTNLFKNSRREEISLEGREKACQESFGTSLAVYKELTNNCGALIFNEDTTGGNDEARLCMKSVAGTSWDRCEVYPTFVLDLKVEWEKRAKENGTKLKLDIIWGEGNDALIGAAGMKYFKECFKQENCGEGVEVEVSEIPGASHDTVIDPCFMPMRELLDRVSKGWKESK</sequence>
<dbReference type="Gene3D" id="3.40.50.1820">
    <property type="entry name" value="alpha/beta hydrolase"/>
    <property type="match status" value="1"/>
</dbReference>
<dbReference type="InterPro" id="IPR029058">
    <property type="entry name" value="AB_hydrolase_fold"/>
</dbReference>
<evidence type="ECO:0000259" key="1">
    <source>
        <dbReference type="Pfam" id="PF00561"/>
    </source>
</evidence>
<comment type="caution">
    <text evidence="2">The sequence shown here is derived from an EMBL/GenBank/DDBJ whole genome shotgun (WGS) entry which is preliminary data.</text>
</comment>
<gene>
    <name evidence="2" type="ORF">VTL71DRAFT_13870</name>
</gene>
<dbReference type="Pfam" id="PF00561">
    <property type="entry name" value="Abhydrolase_1"/>
    <property type="match status" value="1"/>
</dbReference>
<reference evidence="2 3" key="1">
    <citation type="journal article" date="2024" name="Commun. Biol.">
        <title>Comparative genomic analysis of thermophilic fungi reveals convergent evolutionary adaptations and gene losses.</title>
        <authorList>
            <person name="Steindorff A.S."/>
            <person name="Aguilar-Pontes M.V."/>
            <person name="Robinson A.J."/>
            <person name="Andreopoulos B."/>
            <person name="LaButti K."/>
            <person name="Kuo A."/>
            <person name="Mondo S."/>
            <person name="Riley R."/>
            <person name="Otillar R."/>
            <person name="Haridas S."/>
            <person name="Lipzen A."/>
            <person name="Grimwood J."/>
            <person name="Schmutz J."/>
            <person name="Clum A."/>
            <person name="Reid I.D."/>
            <person name="Moisan M.C."/>
            <person name="Butler G."/>
            <person name="Nguyen T.T.M."/>
            <person name="Dewar K."/>
            <person name="Conant G."/>
            <person name="Drula E."/>
            <person name="Henrissat B."/>
            <person name="Hansel C."/>
            <person name="Singer S."/>
            <person name="Hutchinson M.I."/>
            <person name="de Vries R.P."/>
            <person name="Natvig D.O."/>
            <person name="Powell A.J."/>
            <person name="Tsang A."/>
            <person name="Grigoriev I.V."/>
        </authorList>
    </citation>
    <scope>NUCLEOTIDE SEQUENCE [LARGE SCALE GENOMIC DNA]</scope>
    <source>
        <strain evidence="2 3">CBS 494.80</strain>
    </source>
</reference>
<dbReference type="SUPFAM" id="SSF53474">
    <property type="entry name" value="alpha/beta-Hydrolases"/>
    <property type="match status" value="1"/>
</dbReference>
<name>A0ABR4CM53_9HELO</name>
<dbReference type="Proteomes" id="UP001595075">
    <property type="component" value="Unassembled WGS sequence"/>
</dbReference>
<keyword evidence="3" id="KW-1185">Reference proteome</keyword>
<accession>A0ABR4CM53</accession>
<proteinExistence type="predicted"/>
<dbReference type="EMBL" id="JAZHXI010000006">
    <property type="protein sequence ID" value="KAL2070844.1"/>
    <property type="molecule type" value="Genomic_DNA"/>
</dbReference>
<organism evidence="2 3">
    <name type="scientific">Oculimacula yallundae</name>
    <dbReference type="NCBI Taxonomy" id="86028"/>
    <lineage>
        <taxon>Eukaryota</taxon>
        <taxon>Fungi</taxon>
        <taxon>Dikarya</taxon>
        <taxon>Ascomycota</taxon>
        <taxon>Pezizomycotina</taxon>
        <taxon>Leotiomycetes</taxon>
        <taxon>Helotiales</taxon>
        <taxon>Ploettnerulaceae</taxon>
        <taxon>Oculimacula</taxon>
    </lineage>
</organism>
<dbReference type="InterPro" id="IPR000073">
    <property type="entry name" value="AB_hydrolase_1"/>
</dbReference>
<feature type="domain" description="AB hydrolase-1" evidence="1">
    <location>
        <begin position="65"/>
        <end position="154"/>
    </location>
</feature>